<dbReference type="RefSeq" id="WP_219873029.1">
    <property type="nucleotide sequence ID" value="NZ_JAHZIJ010000008.1"/>
</dbReference>
<dbReference type="Gene3D" id="3.30.70.330">
    <property type="match status" value="1"/>
</dbReference>
<protein>
    <recommendedName>
        <fullName evidence="5">ATP-dependent RNA helicase DbpA</fullName>
        <ecNumber evidence="5">3.6.4.13</ecNumber>
    </recommendedName>
</protein>
<sequence>MSEKHFADYELSEEIMRALNSLGYETPTEVQTEVIPVALEKKDLVVKSQTGSGKTAAYGIPLCELVDWNENKPQALILTPTRELALQVNEDITNIGRFKRIKATALYGKHPFHIQKAELKQRTHIVVGTPGRVLDHIERGSLSLQRIGYLVIDEADEMLNMGFIEQVQSIIGALPGSRTTMLFSATFPEDVANLSRQYMDNPAQIEIKASGITTATIEHAVIQVMEADKLALLQDLLIVESPDSCIIFCRTQENVDRLFRAMADLDYPCDRIHGGMEQEERFEVMNAFRRGQFRYLIATDVAARGIDITNITHVINYDIPLEKESYVHRTGRTGRAGKTGRAITFATPRDDGRLADIEAYIGFAIPKVMAPSEEDVERRREDFEQKINIGPVLKRDKRELLNKQIMKLNFNGGKKKKLRAIDFVGTIAKLEGVTADDIGIITILDHVTDVEILNGKGPLVLELMKNTTVKGKLLKVRRGNK</sequence>
<evidence type="ECO:0000256" key="1">
    <source>
        <dbReference type="ARBA" id="ARBA00022741"/>
    </source>
</evidence>
<feature type="domain" description="Helicase C-terminal" evidence="8">
    <location>
        <begin position="231"/>
        <end position="377"/>
    </location>
</feature>
<evidence type="ECO:0000256" key="6">
    <source>
        <dbReference type="PROSITE-ProRule" id="PRU00552"/>
    </source>
</evidence>
<dbReference type="Gene3D" id="3.40.50.300">
    <property type="entry name" value="P-loop containing nucleotide triphosphate hydrolases"/>
    <property type="match status" value="2"/>
</dbReference>
<comment type="function">
    <text evidence="5">DEAD-box RNA helicase involved in the assembly of the 50S ribosomal subunit. Has an RNA-dependent ATPase activity, which is specific for 23S rRNA, and a 3' to 5' RNA helicase activity that uses the energy of ATP hydrolysis to destabilize and unwind short rRNA duplexes.</text>
</comment>
<comment type="domain">
    <text evidence="5">Contains an N-terminal domain that binds non-specifically to RNA and a C-terminal domain that binds specifically and tightly to hairpin 92 of 23S rRNA.</text>
</comment>
<dbReference type="InterPro" id="IPR014014">
    <property type="entry name" value="RNA_helicase_DEAD_Q_motif"/>
</dbReference>
<keyword evidence="3 5" id="KW-0347">Helicase</keyword>
<dbReference type="PANTHER" id="PTHR47959:SF1">
    <property type="entry name" value="ATP-DEPENDENT RNA HELICASE DBPA"/>
    <property type="match status" value="1"/>
</dbReference>
<dbReference type="EC" id="3.6.4.13" evidence="5"/>
<dbReference type="PROSITE" id="PS00039">
    <property type="entry name" value="DEAD_ATP_HELICASE"/>
    <property type="match status" value="1"/>
</dbReference>
<gene>
    <name evidence="5" type="primary">dbpA</name>
    <name evidence="10" type="ORF">K0T92_13615</name>
</gene>
<dbReference type="InterPro" id="IPR001650">
    <property type="entry name" value="Helicase_C-like"/>
</dbReference>
<dbReference type="InterPro" id="IPR027417">
    <property type="entry name" value="P-loop_NTPase"/>
</dbReference>
<dbReference type="HAMAP" id="MF_00965">
    <property type="entry name" value="DEAD_helicase_DbpA"/>
    <property type="match status" value="1"/>
</dbReference>
<keyword evidence="4 5" id="KW-0067">ATP-binding</keyword>
<keyword evidence="5" id="KW-0963">Cytoplasm</keyword>
<dbReference type="PROSITE" id="PS51194">
    <property type="entry name" value="HELICASE_CTER"/>
    <property type="match status" value="1"/>
</dbReference>
<comment type="similarity">
    <text evidence="5">Belongs to the DEAD box helicase family. DbpA subfamily.</text>
</comment>
<dbReference type="PANTHER" id="PTHR47959">
    <property type="entry name" value="ATP-DEPENDENT RNA HELICASE RHLE-RELATED"/>
    <property type="match status" value="1"/>
</dbReference>
<dbReference type="InterPro" id="IPR050079">
    <property type="entry name" value="DEAD_box_RNA_helicase"/>
</dbReference>
<evidence type="ECO:0000313" key="11">
    <source>
        <dbReference type="Proteomes" id="UP000812277"/>
    </source>
</evidence>
<keyword evidence="1 5" id="KW-0547">Nucleotide-binding</keyword>
<keyword evidence="2 5" id="KW-0378">Hydrolase</keyword>
<dbReference type="EMBL" id="JAHZIJ010000008">
    <property type="protein sequence ID" value="MBW7475787.1"/>
    <property type="molecule type" value="Genomic_DNA"/>
</dbReference>
<dbReference type="PROSITE" id="PS51195">
    <property type="entry name" value="Q_MOTIF"/>
    <property type="match status" value="1"/>
</dbReference>
<comment type="catalytic activity">
    <reaction evidence="5">
        <text>ATP + H2O = ADP + phosphate + H(+)</text>
        <dbReference type="Rhea" id="RHEA:13065"/>
        <dbReference type="ChEBI" id="CHEBI:15377"/>
        <dbReference type="ChEBI" id="CHEBI:15378"/>
        <dbReference type="ChEBI" id="CHEBI:30616"/>
        <dbReference type="ChEBI" id="CHEBI:43474"/>
        <dbReference type="ChEBI" id="CHEBI:456216"/>
        <dbReference type="EC" id="3.6.4.13"/>
    </reaction>
</comment>
<evidence type="ECO:0000256" key="5">
    <source>
        <dbReference type="HAMAP-Rule" id="MF_00965"/>
    </source>
</evidence>
<evidence type="ECO:0000259" key="7">
    <source>
        <dbReference type="PROSITE" id="PS51192"/>
    </source>
</evidence>
<keyword evidence="11" id="KW-1185">Reference proteome</keyword>
<dbReference type="InterPro" id="IPR014001">
    <property type="entry name" value="Helicase_ATP-bd"/>
</dbReference>
<evidence type="ECO:0000259" key="8">
    <source>
        <dbReference type="PROSITE" id="PS51194"/>
    </source>
</evidence>
<dbReference type="Pfam" id="PF00270">
    <property type="entry name" value="DEAD"/>
    <property type="match status" value="1"/>
</dbReference>
<dbReference type="GO" id="GO:0004386">
    <property type="term" value="F:helicase activity"/>
    <property type="evidence" value="ECO:0007669"/>
    <property type="project" value="UniProtKB-KW"/>
</dbReference>
<dbReference type="CDD" id="cd18787">
    <property type="entry name" value="SF2_C_DEAD"/>
    <property type="match status" value="1"/>
</dbReference>
<dbReference type="InterPro" id="IPR000629">
    <property type="entry name" value="RNA-helicase_DEAD-box_CS"/>
</dbReference>
<evidence type="ECO:0000256" key="3">
    <source>
        <dbReference type="ARBA" id="ARBA00022806"/>
    </source>
</evidence>
<reference evidence="10 11" key="1">
    <citation type="submission" date="2021-07" db="EMBL/GenBank/DDBJ databases">
        <title>Paenibacillus radiodurans sp. nov., isolated from the southeastern edge of Tengger Desert.</title>
        <authorList>
            <person name="Zhang G."/>
        </authorList>
    </citation>
    <scope>NUCLEOTIDE SEQUENCE [LARGE SCALE GENOMIC DNA]</scope>
    <source>
        <strain evidence="10 11">DT7-4</strain>
    </source>
</reference>
<dbReference type="InterPro" id="IPR044742">
    <property type="entry name" value="DEAD/DEAH_RhlB"/>
</dbReference>
<evidence type="ECO:0000256" key="2">
    <source>
        <dbReference type="ARBA" id="ARBA00022801"/>
    </source>
</evidence>
<dbReference type="Pfam" id="PF03880">
    <property type="entry name" value="DbpA"/>
    <property type="match status" value="1"/>
</dbReference>
<comment type="subcellular location">
    <subcellularLocation>
        <location evidence="5">Cytoplasm</location>
    </subcellularLocation>
</comment>
<organism evidence="10 11">
    <name type="scientific">Paenibacillus oenotherae</name>
    <dbReference type="NCBI Taxonomy" id="1435645"/>
    <lineage>
        <taxon>Bacteria</taxon>
        <taxon>Bacillati</taxon>
        <taxon>Bacillota</taxon>
        <taxon>Bacilli</taxon>
        <taxon>Bacillales</taxon>
        <taxon>Paenibacillaceae</taxon>
        <taxon>Paenibacillus</taxon>
    </lineage>
</organism>
<dbReference type="CDD" id="cd00268">
    <property type="entry name" value="DEADc"/>
    <property type="match status" value="1"/>
</dbReference>
<evidence type="ECO:0000313" key="10">
    <source>
        <dbReference type="EMBL" id="MBW7475787.1"/>
    </source>
</evidence>
<feature type="domain" description="Helicase ATP-binding" evidence="7">
    <location>
        <begin position="35"/>
        <end position="205"/>
    </location>
</feature>
<comment type="caution">
    <text evidence="10">The sequence shown here is derived from an EMBL/GenBank/DDBJ whole genome shotgun (WGS) entry which is preliminary data.</text>
</comment>
<dbReference type="Proteomes" id="UP000812277">
    <property type="component" value="Unassembled WGS sequence"/>
</dbReference>
<accession>A0ABS7D769</accession>
<keyword evidence="5" id="KW-0694">RNA-binding</keyword>
<name>A0ABS7D769_9BACL</name>
<evidence type="ECO:0000256" key="4">
    <source>
        <dbReference type="ARBA" id="ARBA00022840"/>
    </source>
</evidence>
<proteinExistence type="inferred from homology"/>
<dbReference type="SMART" id="SM00487">
    <property type="entry name" value="DEXDc"/>
    <property type="match status" value="1"/>
</dbReference>
<feature type="domain" description="DEAD-box RNA helicase Q" evidence="9">
    <location>
        <begin position="4"/>
        <end position="32"/>
    </location>
</feature>
<dbReference type="InterPro" id="IPR011545">
    <property type="entry name" value="DEAD/DEAH_box_helicase_dom"/>
</dbReference>
<dbReference type="CDD" id="cd12500">
    <property type="entry name" value="RRM_BsYxiN_like"/>
    <property type="match status" value="1"/>
</dbReference>
<dbReference type="InterPro" id="IPR028619">
    <property type="entry name" value="DEAD_helicase_DbpA"/>
</dbReference>
<dbReference type="PROSITE" id="PS51192">
    <property type="entry name" value="HELICASE_ATP_BIND_1"/>
    <property type="match status" value="1"/>
</dbReference>
<dbReference type="SMART" id="SM00490">
    <property type="entry name" value="HELICc"/>
    <property type="match status" value="1"/>
</dbReference>
<dbReference type="InterPro" id="IPR005580">
    <property type="entry name" value="DbpA/CsdA_RNA-bd_dom"/>
</dbReference>
<dbReference type="Pfam" id="PF00271">
    <property type="entry name" value="Helicase_C"/>
    <property type="match status" value="1"/>
</dbReference>
<keyword evidence="5" id="KW-0690">Ribosome biogenesis</keyword>
<dbReference type="SUPFAM" id="SSF52540">
    <property type="entry name" value="P-loop containing nucleoside triphosphate hydrolases"/>
    <property type="match status" value="1"/>
</dbReference>
<dbReference type="InterPro" id="IPR012677">
    <property type="entry name" value="Nucleotide-bd_a/b_plait_sf"/>
</dbReference>
<feature type="region of interest" description="Involved in 23S rRNA binding" evidence="5">
    <location>
        <begin position="406"/>
        <end position="481"/>
    </location>
</feature>
<evidence type="ECO:0000259" key="9">
    <source>
        <dbReference type="PROSITE" id="PS51195"/>
    </source>
</evidence>
<feature type="short sequence motif" description="Q motif" evidence="6">
    <location>
        <begin position="4"/>
        <end position="32"/>
    </location>
</feature>